<dbReference type="SUPFAM" id="SSF53474">
    <property type="entry name" value="alpha/beta-Hydrolases"/>
    <property type="match status" value="1"/>
</dbReference>
<keyword evidence="4" id="KW-1185">Reference proteome</keyword>
<evidence type="ECO:0000313" key="3">
    <source>
        <dbReference type="EMBL" id="GAA2658032.1"/>
    </source>
</evidence>
<name>A0ABP6E2B2_9ACTN</name>
<dbReference type="EMBL" id="BAAARK010000006">
    <property type="protein sequence ID" value="GAA2658032.1"/>
    <property type="molecule type" value="Genomic_DNA"/>
</dbReference>
<reference evidence="4" key="1">
    <citation type="journal article" date="2019" name="Int. J. Syst. Evol. Microbiol.">
        <title>The Global Catalogue of Microorganisms (GCM) 10K type strain sequencing project: providing services to taxonomists for standard genome sequencing and annotation.</title>
        <authorList>
            <consortium name="The Broad Institute Genomics Platform"/>
            <consortium name="The Broad Institute Genome Sequencing Center for Infectious Disease"/>
            <person name="Wu L."/>
            <person name="Ma J."/>
        </authorList>
    </citation>
    <scope>NUCLEOTIDE SEQUENCE [LARGE SCALE GENOMIC DNA]</scope>
    <source>
        <strain evidence="4">JCM 16374</strain>
    </source>
</reference>
<dbReference type="InterPro" id="IPR001031">
    <property type="entry name" value="Thioesterase"/>
</dbReference>
<evidence type="ECO:0000259" key="2">
    <source>
        <dbReference type="Pfam" id="PF00975"/>
    </source>
</evidence>
<dbReference type="PANTHER" id="PTHR11487:SF0">
    <property type="entry name" value="S-ACYL FATTY ACID SYNTHASE THIOESTERASE, MEDIUM CHAIN"/>
    <property type="match status" value="1"/>
</dbReference>
<accession>A0ABP6E2B2</accession>
<feature type="domain" description="Thioesterase" evidence="2">
    <location>
        <begin position="24"/>
        <end position="244"/>
    </location>
</feature>
<protein>
    <submittedName>
        <fullName evidence="3">Alpha/beta fold hydrolase</fullName>
    </submittedName>
</protein>
<comment type="caution">
    <text evidence="3">The sequence shown here is derived from an EMBL/GenBank/DDBJ whole genome shotgun (WGS) entry which is preliminary data.</text>
</comment>
<gene>
    <name evidence="3" type="ORF">GCM10009864_25810</name>
</gene>
<comment type="similarity">
    <text evidence="1">Belongs to the thioesterase family.</text>
</comment>
<dbReference type="InterPro" id="IPR012223">
    <property type="entry name" value="TEII"/>
</dbReference>
<dbReference type="PANTHER" id="PTHR11487">
    <property type="entry name" value="THIOESTERASE"/>
    <property type="match status" value="1"/>
</dbReference>
<dbReference type="InterPro" id="IPR029058">
    <property type="entry name" value="AB_hydrolase_fold"/>
</dbReference>
<dbReference type="GO" id="GO:0016787">
    <property type="term" value="F:hydrolase activity"/>
    <property type="evidence" value="ECO:0007669"/>
    <property type="project" value="UniProtKB-KW"/>
</dbReference>
<dbReference type="Pfam" id="PF00975">
    <property type="entry name" value="Thioesterase"/>
    <property type="match status" value="1"/>
</dbReference>
<dbReference type="Proteomes" id="UP001500994">
    <property type="component" value="Unassembled WGS sequence"/>
</dbReference>
<evidence type="ECO:0000313" key="4">
    <source>
        <dbReference type="Proteomes" id="UP001500994"/>
    </source>
</evidence>
<sequence>MRPVRMNAKWFRSFGEVADPVCEVVCFPHAGGGSSAFRTWHRHAARTKVTAVQLPGREDRLGERPHREMAALIAELAAAAGPLTGRPYAFYGHSMGALVAFELTRALRESGLPLPVALFVAGRDAPQFRDSEQVHHLPRDELLGRLRAWDGLGPADLPEYAEVIELMLPTTRADLTLAETYRYRPGPPLPVPVRVLRGARDPLVRAGDAGWAGQTSVDCAVREFAGGHFFVQDHESGVVVFVETTLTALLSKGARTR</sequence>
<dbReference type="Gene3D" id="3.40.50.1820">
    <property type="entry name" value="alpha/beta hydrolase"/>
    <property type="match status" value="1"/>
</dbReference>
<organism evidence="3 4">
    <name type="scientific">Streptomyces lunalinharesii</name>
    <dbReference type="NCBI Taxonomy" id="333384"/>
    <lineage>
        <taxon>Bacteria</taxon>
        <taxon>Bacillati</taxon>
        <taxon>Actinomycetota</taxon>
        <taxon>Actinomycetes</taxon>
        <taxon>Kitasatosporales</taxon>
        <taxon>Streptomycetaceae</taxon>
        <taxon>Streptomyces</taxon>
    </lineage>
</organism>
<evidence type="ECO:0000256" key="1">
    <source>
        <dbReference type="ARBA" id="ARBA00007169"/>
    </source>
</evidence>
<proteinExistence type="inferred from homology"/>
<keyword evidence="3" id="KW-0378">Hydrolase</keyword>